<dbReference type="NCBIfam" id="TIGR01760">
    <property type="entry name" value="tape_meas_TP901"/>
    <property type="match status" value="1"/>
</dbReference>
<feature type="region of interest" description="Disordered" evidence="3">
    <location>
        <begin position="660"/>
        <end position="694"/>
    </location>
</feature>
<comment type="caution">
    <text evidence="5">The sequence shown here is derived from an EMBL/GenBank/DDBJ whole genome shotgun (WGS) entry which is preliminary data.</text>
</comment>
<accession>A0A483F8N4</accession>
<feature type="compositionally biased region" description="Gly residues" evidence="3">
    <location>
        <begin position="676"/>
        <end position="688"/>
    </location>
</feature>
<evidence type="ECO:0000256" key="1">
    <source>
        <dbReference type="ARBA" id="ARBA00022612"/>
    </source>
</evidence>
<protein>
    <submittedName>
        <fullName evidence="5">Phage tail tape measure protein</fullName>
    </submittedName>
</protein>
<keyword evidence="1" id="KW-1188">Viral release from host cell</keyword>
<organism evidence="5">
    <name type="scientific">Klebsiella pneumoniae</name>
    <dbReference type="NCBI Taxonomy" id="573"/>
    <lineage>
        <taxon>Bacteria</taxon>
        <taxon>Pseudomonadati</taxon>
        <taxon>Pseudomonadota</taxon>
        <taxon>Gammaproteobacteria</taxon>
        <taxon>Enterobacterales</taxon>
        <taxon>Enterobacteriaceae</taxon>
        <taxon>Klebsiella/Raoultella group</taxon>
        <taxon>Klebsiella</taxon>
        <taxon>Klebsiella pneumoniae complex</taxon>
    </lineage>
</organism>
<dbReference type="InterPro" id="IPR010090">
    <property type="entry name" value="Phage_tape_meas"/>
</dbReference>
<dbReference type="AlphaFoldDB" id="A0A483F8N4"/>
<evidence type="ECO:0000256" key="2">
    <source>
        <dbReference type="SAM" id="Coils"/>
    </source>
</evidence>
<keyword evidence="2" id="KW-0175">Coiled coil</keyword>
<proteinExistence type="predicted"/>
<reference evidence="5" key="1">
    <citation type="submission" date="2019-01" db="EMBL/GenBank/DDBJ databases">
        <authorList>
            <person name="Lista F."/>
            <person name="Anselmo A."/>
        </authorList>
    </citation>
    <scope>NUCLEOTIDE SEQUENCE</scope>
    <source>
        <strain evidence="5">22S</strain>
    </source>
</reference>
<dbReference type="Pfam" id="PF10145">
    <property type="entry name" value="PhageMin_Tail"/>
    <property type="match status" value="1"/>
</dbReference>
<dbReference type="PANTHER" id="PTHR37813:SF1">
    <property type="entry name" value="FELS-2 PROPHAGE PROTEIN"/>
    <property type="match status" value="1"/>
</dbReference>
<sequence>MADVASLAVGLHLNAASFKSQLLGAYGDAENQSRRFNRNAQADAKKTEDAYKKVGLSISGMASRLAGLAGAGLSIGTIVTTSRQYGQALSDLQAITGATAAEMKALDLAAQEMGRTTEYSASQAAEALKLMASAKPELLKTSDGLQKATNSALILAQAAGTTLPDATRTLALSLNQYGASAQEADRYINVLAAGAKYGSSEIVDTAAAIKNGGVAAAQAGVGFEQLNAAIQVLAEREIKGGEAGTALRNVILNLEKGTDKSLKPSVVGLSQALTNLSGKNLSTAQAVKLFGVENLNAASILVQNRSRLDELTASLTGTKTAHEQASIRVNNLNGDLLGLSSAFEGMVIKIGQSSNGPLRSGIQVATEALNSLADNFNTVSSVALYSLIPVLSTKLTAGLRENIAAWRESQAAVKARAQADADIARKTLDSTAAILKQNDAEFGHYRQMERTAKQYGMNISYQDEFARLIRQETEQTNLASQAKLKLAAANRQLSISARAASVAVGLARGALAFVGGPVGAATLAGSALLYFHQQAKEARQSAIDLKDAVVETSEALMRLSLNQLNVKQFDLEDKYENQVVQRNQLMKEIQDADSRIDSLKGFDPFGQLEGVTKGQARARADLESVNEGLRKTEENIKRVSDAKTLAQLGLSGKITSLTDDLKGALSTPPKETGEGNPWGGDGGTGTGKGSKSQVDQFKTLRQQIEEAHASSLARINLQEKDSNRELQEAAKKNGASDADLQRALLMNAENYQKQRLDLAAQYSPAQETLRKEQEASRDLAELFKARLLDEKEYQAARITLARDTAKELLQAKADEIAAPKLDIAGEVDPLVALRNQLTQRQALLLSYYQSSAISKEQYEMLMKKATKDSADSQYQTSLELYRSQGEFQSLAVGLFETAHERSSNFLTSMLTRTRSFKENMADLFSSLTQSIIKNLVDMAAQALVTSSVMQTIMGVVGVGTSVVTGAAGAADAGSGTAIQNAASNFQFNAKGGVYDSPSLSTYRNQVYDSPQFFAFAKGAGVFGEAGPEAIMPLTRAGDGSLGVRAVGGSQNAGGQNAGTSEGPKVYITIEGGNTSTQAPAGFEQFGQQIGSFVEKKYRELMAQDMRPGGMVWNAVKGQR</sequence>
<evidence type="ECO:0000313" key="5">
    <source>
        <dbReference type="EMBL" id="TCW91996.1"/>
    </source>
</evidence>
<name>A0A483F8N4_KLEPN</name>
<evidence type="ECO:0000256" key="3">
    <source>
        <dbReference type="SAM" id="MobiDB-lite"/>
    </source>
</evidence>
<evidence type="ECO:0000259" key="4">
    <source>
        <dbReference type="Pfam" id="PF10145"/>
    </source>
</evidence>
<gene>
    <name evidence="5" type="ORF">ETE62_21470</name>
</gene>
<dbReference type="RefSeq" id="WP_057222645.1">
    <property type="nucleotide sequence ID" value="NZ_AP023151.1"/>
</dbReference>
<feature type="domain" description="Phage tail tape measure protein" evidence="4">
    <location>
        <begin position="109"/>
        <end position="282"/>
    </location>
</feature>
<feature type="coiled-coil region" evidence="2">
    <location>
        <begin position="615"/>
        <end position="642"/>
    </location>
</feature>
<dbReference type="PANTHER" id="PTHR37813">
    <property type="entry name" value="FELS-2 PROPHAGE PROTEIN"/>
    <property type="match status" value="1"/>
</dbReference>
<dbReference type="EMBL" id="SDCA01000032">
    <property type="protein sequence ID" value="TCW91996.1"/>
    <property type="molecule type" value="Genomic_DNA"/>
</dbReference>